<feature type="signal peptide" evidence="1">
    <location>
        <begin position="1"/>
        <end position="19"/>
    </location>
</feature>
<reference evidence="3 4" key="1">
    <citation type="submission" date="2020-04" db="EMBL/GenBank/DDBJ databases">
        <authorList>
            <person name="Yin C."/>
        </authorList>
    </citation>
    <scope>NUCLEOTIDE SEQUENCE [LARGE SCALE GENOMIC DNA]</scope>
    <source>
        <strain evidence="3 4">Ae27</strain>
    </source>
</reference>
<dbReference type="Proteomes" id="UP000570474">
    <property type="component" value="Unassembled WGS sequence"/>
</dbReference>
<dbReference type="Pfam" id="PF01841">
    <property type="entry name" value="Transglut_core"/>
    <property type="match status" value="1"/>
</dbReference>
<sequence length="397" mass="44929">MKKLLCGMAGCLLLLSASAQQKKPAVTPVSAVPVKTYASIPDSVTGTSATMAAWLVSHSENKTALLRSLYAWMSSHINYDMVNTFQPGYYKDTADAINKTLQTRVAVCEGYASLYMDVARRAGIPAVLVTGYPLTGGRPDNASHAWVAVQLDNEWKMIDPTWGAGSVINNKYTARLNWKHFLAEPHEYLKTHVPFDPLFQFSEYPLRHDEIRDGKWGGGTDQPVFVFRDTLAAFSKLSPLAKSENMAARIGRFGVTNQLISAELTFLINQLTVERQNANIMEQNRVADQINECSRLYNRLTNDFNEYVNFRNKQFAPARPDQEIREWVDGMSRQSDDVERKARKLTVTDQGNRRVLMEVLEANTQLKRRIADEQAFVGKYIKTGKMFRKSLFYKVSF</sequence>
<keyword evidence="4" id="KW-1185">Reference proteome</keyword>
<dbReference type="PANTHER" id="PTHR46333">
    <property type="entry name" value="CYTOKINESIS PROTEIN 3"/>
    <property type="match status" value="1"/>
</dbReference>
<dbReference type="InterPro" id="IPR052557">
    <property type="entry name" value="CAP/Cytokinesis_protein"/>
</dbReference>
<evidence type="ECO:0000259" key="2">
    <source>
        <dbReference type="SMART" id="SM00460"/>
    </source>
</evidence>
<evidence type="ECO:0000313" key="4">
    <source>
        <dbReference type="Proteomes" id="UP000570474"/>
    </source>
</evidence>
<dbReference type="Gene3D" id="3.10.620.30">
    <property type="match status" value="1"/>
</dbReference>
<keyword evidence="1" id="KW-0732">Signal</keyword>
<protein>
    <recommendedName>
        <fullName evidence="2">Transglutaminase-like domain-containing protein</fullName>
    </recommendedName>
</protein>
<comment type="caution">
    <text evidence="3">The sequence shown here is derived from an EMBL/GenBank/DDBJ whole genome shotgun (WGS) entry which is preliminary data.</text>
</comment>
<dbReference type="AlphaFoldDB" id="A0A847RJ10"/>
<gene>
    <name evidence="3" type="ORF">HGH92_16300</name>
</gene>
<feature type="domain" description="Transglutaminase-like" evidence="2">
    <location>
        <begin position="100"/>
        <end position="162"/>
    </location>
</feature>
<dbReference type="SUPFAM" id="SSF54001">
    <property type="entry name" value="Cysteine proteinases"/>
    <property type="match status" value="1"/>
</dbReference>
<dbReference type="PANTHER" id="PTHR46333:SF2">
    <property type="entry name" value="CYTOKINESIS PROTEIN 3"/>
    <property type="match status" value="1"/>
</dbReference>
<dbReference type="EMBL" id="JABAIA010000002">
    <property type="protein sequence ID" value="NLR65870.1"/>
    <property type="molecule type" value="Genomic_DNA"/>
</dbReference>
<proteinExistence type="predicted"/>
<dbReference type="RefSeq" id="WP_168871837.1">
    <property type="nucleotide sequence ID" value="NZ_JABAIA010000002.1"/>
</dbReference>
<dbReference type="InterPro" id="IPR038765">
    <property type="entry name" value="Papain-like_cys_pep_sf"/>
</dbReference>
<evidence type="ECO:0000313" key="3">
    <source>
        <dbReference type="EMBL" id="NLR65870.1"/>
    </source>
</evidence>
<organism evidence="3 4">
    <name type="scientific">Chitinophaga varians</name>
    <dbReference type="NCBI Taxonomy" id="2202339"/>
    <lineage>
        <taxon>Bacteria</taxon>
        <taxon>Pseudomonadati</taxon>
        <taxon>Bacteroidota</taxon>
        <taxon>Chitinophagia</taxon>
        <taxon>Chitinophagales</taxon>
        <taxon>Chitinophagaceae</taxon>
        <taxon>Chitinophaga</taxon>
    </lineage>
</organism>
<dbReference type="SMART" id="SM00460">
    <property type="entry name" value="TGc"/>
    <property type="match status" value="1"/>
</dbReference>
<evidence type="ECO:0000256" key="1">
    <source>
        <dbReference type="SAM" id="SignalP"/>
    </source>
</evidence>
<dbReference type="InterPro" id="IPR002931">
    <property type="entry name" value="Transglutaminase-like"/>
</dbReference>
<feature type="chain" id="PRO_5032849475" description="Transglutaminase-like domain-containing protein" evidence="1">
    <location>
        <begin position="20"/>
        <end position="397"/>
    </location>
</feature>
<accession>A0A847RJ10</accession>
<name>A0A847RJ10_9BACT</name>
<dbReference type="GO" id="GO:0005737">
    <property type="term" value="C:cytoplasm"/>
    <property type="evidence" value="ECO:0007669"/>
    <property type="project" value="TreeGrafter"/>
</dbReference>